<evidence type="ECO:0000313" key="1">
    <source>
        <dbReference type="EMBL" id="KAJ7664147.1"/>
    </source>
</evidence>
<comment type="caution">
    <text evidence="1">The sequence shown here is derived from an EMBL/GenBank/DDBJ whole genome shotgun (WGS) entry which is preliminary data.</text>
</comment>
<sequence>MPAQNMLEEYYASPISTVYFRLFLNFNFFAVAEYVKSVSGAQPDPEDCTLWMRPSAGTLCVELTPSDFHVGPWINETVSGSLLRPHQQSEMIASMSLQNYHHICSFDLSLPHLFSIPKHGSVKLASVTRVAVPPYEGLIDAAFIPDYRGFDSGWVEGEIPENGWTRITSDEVVDDAYERSISNCQPLGSWLSQANNIFRNLNIDSDYQDYAFLEGLKYRLKLVGSMEHIPLGYLFLCPLADLQSDDPSCFRHVECPAYWSLDLSGTERLSTEDAEKLEFPAIELEMEAHGWACDASVYDGLREFHRAKGFDPYSHDVALQLEHTLFQLSNRLEASFPHGE</sequence>
<reference evidence="1" key="1">
    <citation type="submission" date="2023-03" db="EMBL/GenBank/DDBJ databases">
        <title>Massive genome expansion in bonnet fungi (Mycena s.s.) driven by repeated elements and novel gene families across ecological guilds.</title>
        <authorList>
            <consortium name="Lawrence Berkeley National Laboratory"/>
            <person name="Harder C.B."/>
            <person name="Miyauchi S."/>
            <person name="Viragh M."/>
            <person name="Kuo A."/>
            <person name="Thoen E."/>
            <person name="Andreopoulos B."/>
            <person name="Lu D."/>
            <person name="Skrede I."/>
            <person name="Drula E."/>
            <person name="Henrissat B."/>
            <person name="Morin E."/>
            <person name="Kohler A."/>
            <person name="Barry K."/>
            <person name="LaButti K."/>
            <person name="Morin E."/>
            <person name="Salamov A."/>
            <person name="Lipzen A."/>
            <person name="Mereny Z."/>
            <person name="Hegedus B."/>
            <person name="Baldrian P."/>
            <person name="Stursova M."/>
            <person name="Weitz H."/>
            <person name="Taylor A."/>
            <person name="Grigoriev I.V."/>
            <person name="Nagy L.G."/>
            <person name="Martin F."/>
            <person name="Kauserud H."/>
        </authorList>
    </citation>
    <scope>NUCLEOTIDE SEQUENCE</scope>
    <source>
        <strain evidence="1">CBHHK067</strain>
    </source>
</reference>
<protein>
    <submittedName>
        <fullName evidence="1">Uncharacterized protein</fullName>
    </submittedName>
</protein>
<evidence type="ECO:0000313" key="2">
    <source>
        <dbReference type="Proteomes" id="UP001221757"/>
    </source>
</evidence>
<proteinExistence type="predicted"/>
<dbReference type="AlphaFoldDB" id="A0AAD7CY00"/>
<keyword evidence="2" id="KW-1185">Reference proteome</keyword>
<dbReference type="EMBL" id="JARKIE010000226">
    <property type="protein sequence ID" value="KAJ7664147.1"/>
    <property type="molecule type" value="Genomic_DNA"/>
</dbReference>
<name>A0AAD7CY00_MYCRO</name>
<gene>
    <name evidence="1" type="ORF">B0H17DRAFT_303547</name>
</gene>
<accession>A0AAD7CY00</accession>
<organism evidence="1 2">
    <name type="scientific">Mycena rosella</name>
    <name type="common">Pink bonnet</name>
    <name type="synonym">Agaricus rosellus</name>
    <dbReference type="NCBI Taxonomy" id="1033263"/>
    <lineage>
        <taxon>Eukaryota</taxon>
        <taxon>Fungi</taxon>
        <taxon>Dikarya</taxon>
        <taxon>Basidiomycota</taxon>
        <taxon>Agaricomycotina</taxon>
        <taxon>Agaricomycetes</taxon>
        <taxon>Agaricomycetidae</taxon>
        <taxon>Agaricales</taxon>
        <taxon>Marasmiineae</taxon>
        <taxon>Mycenaceae</taxon>
        <taxon>Mycena</taxon>
    </lineage>
</organism>
<dbReference type="Proteomes" id="UP001221757">
    <property type="component" value="Unassembled WGS sequence"/>
</dbReference>